<proteinExistence type="inferred from homology"/>
<evidence type="ECO:0000256" key="1">
    <source>
        <dbReference type="ARBA" id="ARBA00006068"/>
    </source>
</evidence>
<dbReference type="InterPro" id="IPR004474">
    <property type="entry name" value="LytR_CpsA_psr"/>
</dbReference>
<feature type="transmembrane region" description="Helical" evidence="2">
    <location>
        <begin position="9"/>
        <end position="31"/>
    </location>
</feature>
<dbReference type="InterPro" id="IPR050922">
    <property type="entry name" value="LytR/CpsA/Psr_CW_biosynth"/>
</dbReference>
<name>A0ABW0W707_9BACL</name>
<evidence type="ECO:0000313" key="5">
    <source>
        <dbReference type="Proteomes" id="UP001596047"/>
    </source>
</evidence>
<comment type="similarity">
    <text evidence="1">Belongs to the LytR/CpsA/Psr (LCP) family.</text>
</comment>
<dbReference type="Gene3D" id="3.40.630.190">
    <property type="entry name" value="LCP protein"/>
    <property type="match status" value="1"/>
</dbReference>
<protein>
    <submittedName>
        <fullName evidence="4">LCP family protein</fullName>
    </submittedName>
</protein>
<keyword evidence="2" id="KW-0472">Membrane</keyword>
<reference evidence="5" key="1">
    <citation type="journal article" date="2019" name="Int. J. Syst. Evol. Microbiol.">
        <title>The Global Catalogue of Microorganisms (GCM) 10K type strain sequencing project: providing services to taxonomists for standard genome sequencing and annotation.</title>
        <authorList>
            <consortium name="The Broad Institute Genomics Platform"/>
            <consortium name="The Broad Institute Genome Sequencing Center for Infectious Disease"/>
            <person name="Wu L."/>
            <person name="Ma J."/>
        </authorList>
    </citation>
    <scope>NUCLEOTIDE SEQUENCE [LARGE SCALE GENOMIC DNA]</scope>
    <source>
        <strain evidence="5">CGMCC 1.3240</strain>
    </source>
</reference>
<evidence type="ECO:0000313" key="4">
    <source>
        <dbReference type="EMBL" id="MFC5652854.1"/>
    </source>
</evidence>
<dbReference type="PANTHER" id="PTHR33392:SF6">
    <property type="entry name" value="POLYISOPRENYL-TEICHOIC ACID--PEPTIDOGLYCAN TEICHOIC ACID TRANSFERASE TAGU"/>
    <property type="match status" value="1"/>
</dbReference>
<keyword evidence="2" id="KW-0812">Transmembrane</keyword>
<sequence>MKRRYKKILMWSGIAIVCLVIIGGGYAWYLYHSAKQEVAKMYEEIARPVYVSKDPKMKPSPKPADLKNNDPFTVLLLGVDQRENDKGRSDTMIVLSVNPNNKSILMFNIPRDTRTDIVGHDTVDKINHAYAFGDVEMSIQTVEQFLDYPIDYYMKVNMEGFERLIDLIGGVKVDNPYSFNMQGHEFAKGRLSLNGSDALLYSRMRYDDPRGDLGRNARQRELLQEMMRSSLNLSNITRVRSLLNEMGDSIKTNITFEDMKTFMSEYRPGIGQIDTIEIKGKAQTINGIWYYIVNDDERSRIHNVLKDHLQTKEMNPAVASK</sequence>
<dbReference type="NCBIfam" id="TIGR00350">
    <property type="entry name" value="lytR_cpsA_psr"/>
    <property type="match status" value="1"/>
</dbReference>
<gene>
    <name evidence="4" type="ORF">ACFPYJ_27875</name>
</gene>
<dbReference type="RefSeq" id="WP_379191507.1">
    <property type="nucleotide sequence ID" value="NZ_JBHSOW010000106.1"/>
</dbReference>
<accession>A0ABW0W707</accession>
<keyword evidence="5" id="KW-1185">Reference proteome</keyword>
<keyword evidence="2" id="KW-1133">Transmembrane helix</keyword>
<comment type="caution">
    <text evidence="4">The sequence shown here is derived from an EMBL/GenBank/DDBJ whole genome shotgun (WGS) entry which is preliminary data.</text>
</comment>
<feature type="domain" description="Cell envelope-related transcriptional attenuator" evidence="3">
    <location>
        <begin position="88"/>
        <end position="229"/>
    </location>
</feature>
<organism evidence="4 5">
    <name type="scientific">Paenibacillus solisilvae</name>
    <dbReference type="NCBI Taxonomy" id="2486751"/>
    <lineage>
        <taxon>Bacteria</taxon>
        <taxon>Bacillati</taxon>
        <taxon>Bacillota</taxon>
        <taxon>Bacilli</taxon>
        <taxon>Bacillales</taxon>
        <taxon>Paenibacillaceae</taxon>
        <taxon>Paenibacillus</taxon>
    </lineage>
</organism>
<dbReference type="Proteomes" id="UP001596047">
    <property type="component" value="Unassembled WGS sequence"/>
</dbReference>
<dbReference type="PANTHER" id="PTHR33392">
    <property type="entry name" value="POLYISOPRENYL-TEICHOIC ACID--PEPTIDOGLYCAN TEICHOIC ACID TRANSFERASE TAGU"/>
    <property type="match status" value="1"/>
</dbReference>
<evidence type="ECO:0000256" key="2">
    <source>
        <dbReference type="SAM" id="Phobius"/>
    </source>
</evidence>
<dbReference type="Pfam" id="PF03816">
    <property type="entry name" value="LytR_cpsA_psr"/>
    <property type="match status" value="1"/>
</dbReference>
<evidence type="ECO:0000259" key="3">
    <source>
        <dbReference type="Pfam" id="PF03816"/>
    </source>
</evidence>
<dbReference type="EMBL" id="JBHSOW010000106">
    <property type="protein sequence ID" value="MFC5652854.1"/>
    <property type="molecule type" value="Genomic_DNA"/>
</dbReference>